<sequence>MNTKDRSIPWLDPMAGLFLRTPKDALLALMENRCPRTLLESQWLRMERLFLRIPEEMWSTIPRRSRR</sequence>
<reference evidence="2" key="1">
    <citation type="submission" date="2016-11" db="UniProtKB">
        <authorList>
            <consortium name="WormBaseParasite"/>
        </authorList>
    </citation>
    <scope>IDENTIFICATION</scope>
</reference>
<evidence type="ECO:0000313" key="1">
    <source>
        <dbReference type="Proteomes" id="UP000095287"/>
    </source>
</evidence>
<organism evidence="1 2">
    <name type="scientific">Steinernema glaseri</name>
    <dbReference type="NCBI Taxonomy" id="37863"/>
    <lineage>
        <taxon>Eukaryota</taxon>
        <taxon>Metazoa</taxon>
        <taxon>Ecdysozoa</taxon>
        <taxon>Nematoda</taxon>
        <taxon>Chromadorea</taxon>
        <taxon>Rhabditida</taxon>
        <taxon>Tylenchina</taxon>
        <taxon>Panagrolaimomorpha</taxon>
        <taxon>Strongyloidoidea</taxon>
        <taxon>Steinernematidae</taxon>
        <taxon>Steinernema</taxon>
    </lineage>
</organism>
<proteinExistence type="predicted"/>
<name>A0A1I7ZUE0_9BILA</name>
<dbReference type="WBParaSite" id="L893_g29920.t1">
    <property type="protein sequence ID" value="L893_g29920.t1"/>
    <property type="gene ID" value="L893_g29920"/>
</dbReference>
<dbReference type="AlphaFoldDB" id="A0A1I7ZUE0"/>
<dbReference type="Proteomes" id="UP000095287">
    <property type="component" value="Unplaced"/>
</dbReference>
<protein>
    <submittedName>
        <fullName evidence="2">Transposase</fullName>
    </submittedName>
</protein>
<evidence type="ECO:0000313" key="2">
    <source>
        <dbReference type="WBParaSite" id="L893_g29920.t1"/>
    </source>
</evidence>
<keyword evidence="1" id="KW-1185">Reference proteome</keyword>
<accession>A0A1I7ZUE0</accession>